<protein>
    <submittedName>
        <fullName evidence="2">Uncharacterized protein</fullName>
    </submittedName>
</protein>
<dbReference type="Proteomes" id="UP001432995">
    <property type="component" value="Unassembled WGS sequence"/>
</dbReference>
<dbReference type="EMBL" id="JBELQD010000013">
    <property type="protein sequence ID" value="MER2289305.1"/>
    <property type="molecule type" value="Genomic_DNA"/>
</dbReference>
<reference evidence="2" key="1">
    <citation type="submission" date="2024-06" db="EMBL/GenBank/DDBJ databases">
        <authorList>
            <person name="Campbell A.G."/>
        </authorList>
    </citation>
    <scope>NUCLEOTIDE SEQUENCE</scope>
    <source>
        <strain evidence="2">EM17</strain>
    </source>
</reference>
<proteinExistence type="predicted"/>
<sequence>MPRWLFLILVTALALSVVGGVLIVLRSPRSSTPQPDPAAVTAPAAPAPRPGGNP</sequence>
<evidence type="ECO:0000313" key="3">
    <source>
        <dbReference type="Proteomes" id="UP001432995"/>
    </source>
</evidence>
<organism evidence="2 3">
    <name type="scientific">Methylobacterium brachiatum</name>
    <dbReference type="NCBI Taxonomy" id="269660"/>
    <lineage>
        <taxon>Bacteria</taxon>
        <taxon>Pseudomonadati</taxon>
        <taxon>Pseudomonadota</taxon>
        <taxon>Alphaproteobacteria</taxon>
        <taxon>Hyphomicrobiales</taxon>
        <taxon>Methylobacteriaceae</taxon>
        <taxon>Methylobacterium</taxon>
    </lineage>
</organism>
<evidence type="ECO:0000256" key="1">
    <source>
        <dbReference type="SAM" id="MobiDB-lite"/>
    </source>
</evidence>
<accession>A0ABV1R3B2</accession>
<keyword evidence="3" id="KW-1185">Reference proteome</keyword>
<gene>
    <name evidence="2" type="ORF">ABS770_13635</name>
</gene>
<evidence type="ECO:0000313" key="2">
    <source>
        <dbReference type="EMBL" id="MER2289305.1"/>
    </source>
</evidence>
<dbReference type="RefSeq" id="WP_007567613.1">
    <property type="nucleotide sequence ID" value="NZ_CP033231.1"/>
</dbReference>
<feature type="compositionally biased region" description="Pro residues" evidence="1">
    <location>
        <begin position="45"/>
        <end position="54"/>
    </location>
</feature>
<comment type="caution">
    <text evidence="2">The sequence shown here is derived from an EMBL/GenBank/DDBJ whole genome shotgun (WGS) entry which is preliminary data.</text>
</comment>
<name>A0ABV1R3B2_9HYPH</name>
<feature type="region of interest" description="Disordered" evidence="1">
    <location>
        <begin position="28"/>
        <end position="54"/>
    </location>
</feature>